<evidence type="ECO:0000256" key="1">
    <source>
        <dbReference type="ARBA" id="ARBA00023015"/>
    </source>
</evidence>
<evidence type="ECO:0000256" key="3">
    <source>
        <dbReference type="ARBA" id="ARBA00023163"/>
    </source>
</evidence>
<dbReference type="Gene3D" id="1.10.10.10">
    <property type="entry name" value="Winged helix-like DNA-binding domain superfamily/Winged helix DNA-binding domain"/>
    <property type="match status" value="1"/>
</dbReference>
<dbReference type="SMART" id="SM00345">
    <property type="entry name" value="HTH_GNTR"/>
    <property type="match status" value="1"/>
</dbReference>
<evidence type="ECO:0000256" key="2">
    <source>
        <dbReference type="ARBA" id="ARBA00023125"/>
    </source>
</evidence>
<keyword evidence="1" id="KW-0805">Transcription regulation</keyword>
<keyword evidence="3" id="KW-0804">Transcription</keyword>
<dbReference type="CDD" id="cd07377">
    <property type="entry name" value="WHTH_GntR"/>
    <property type="match status" value="1"/>
</dbReference>
<dbReference type="GO" id="GO:0003677">
    <property type="term" value="F:DNA binding"/>
    <property type="evidence" value="ECO:0007669"/>
    <property type="project" value="UniProtKB-KW"/>
</dbReference>
<keyword evidence="2" id="KW-0238">DNA-binding</keyword>
<dbReference type="OrthoDB" id="162505at2"/>
<dbReference type="RefSeq" id="WP_073202213.1">
    <property type="nucleotide sequence ID" value="NZ_FRCZ01000005.1"/>
</dbReference>
<evidence type="ECO:0000259" key="4">
    <source>
        <dbReference type="PROSITE" id="PS50949"/>
    </source>
</evidence>
<dbReference type="PANTHER" id="PTHR38445">
    <property type="entry name" value="HTH-TYPE TRANSCRIPTIONAL REPRESSOR YTRA"/>
    <property type="match status" value="1"/>
</dbReference>
<dbReference type="Proteomes" id="UP000184184">
    <property type="component" value="Unassembled WGS sequence"/>
</dbReference>
<dbReference type="SUPFAM" id="SSF46785">
    <property type="entry name" value="Winged helix' DNA-binding domain"/>
    <property type="match status" value="1"/>
</dbReference>
<organism evidence="5 6">
    <name type="scientific">Gracilibacillus kekensis</name>
    <dbReference type="NCBI Taxonomy" id="1027249"/>
    <lineage>
        <taxon>Bacteria</taxon>
        <taxon>Bacillati</taxon>
        <taxon>Bacillota</taxon>
        <taxon>Bacilli</taxon>
        <taxon>Bacillales</taxon>
        <taxon>Bacillaceae</taxon>
        <taxon>Gracilibacillus</taxon>
    </lineage>
</organism>
<gene>
    <name evidence="5" type="ORF">SAMN05216179_2531</name>
</gene>
<evidence type="ECO:0000313" key="6">
    <source>
        <dbReference type="Proteomes" id="UP000184184"/>
    </source>
</evidence>
<protein>
    <submittedName>
        <fullName evidence="5">Transcriptional regulator, GntR family</fullName>
    </submittedName>
</protein>
<dbReference type="EMBL" id="FRCZ01000005">
    <property type="protein sequence ID" value="SHN22250.1"/>
    <property type="molecule type" value="Genomic_DNA"/>
</dbReference>
<dbReference type="InterPro" id="IPR000524">
    <property type="entry name" value="Tscrpt_reg_HTH_GntR"/>
</dbReference>
<reference evidence="5 6" key="1">
    <citation type="submission" date="2016-11" db="EMBL/GenBank/DDBJ databases">
        <authorList>
            <person name="Jaros S."/>
            <person name="Januszkiewicz K."/>
            <person name="Wedrychowicz H."/>
        </authorList>
    </citation>
    <scope>NUCLEOTIDE SEQUENCE [LARGE SCALE GENOMIC DNA]</scope>
    <source>
        <strain evidence="5 6">CGMCC 1.10681</strain>
    </source>
</reference>
<dbReference type="STRING" id="1027249.SAMN05216179_2531"/>
<dbReference type="AlphaFoldDB" id="A0A1M7PX21"/>
<dbReference type="GO" id="GO:0003700">
    <property type="term" value="F:DNA-binding transcription factor activity"/>
    <property type="evidence" value="ECO:0007669"/>
    <property type="project" value="InterPro"/>
</dbReference>
<proteinExistence type="predicted"/>
<sequence>MTERLKEDQPIFQQIAEMIETTIVEGELQASDKIPSTNEFAKHYQINPATAAKGINLLVNQEIIYKKRGVGMFVSEKARDIVIKKRKEQFYDQYVQPMLKEATRIELSEEQLTKWIKEVYNRGN</sequence>
<feature type="domain" description="HTH gntR-type" evidence="4">
    <location>
        <begin position="9"/>
        <end position="77"/>
    </location>
</feature>
<dbReference type="PANTHER" id="PTHR38445:SF10">
    <property type="entry name" value="GNTR-FAMILY TRANSCRIPTIONAL REGULATOR"/>
    <property type="match status" value="1"/>
</dbReference>
<dbReference type="InterPro" id="IPR036388">
    <property type="entry name" value="WH-like_DNA-bd_sf"/>
</dbReference>
<accession>A0A1M7PX21</accession>
<name>A0A1M7PX21_9BACI</name>
<keyword evidence="6" id="KW-1185">Reference proteome</keyword>
<dbReference type="Pfam" id="PF00392">
    <property type="entry name" value="GntR"/>
    <property type="match status" value="1"/>
</dbReference>
<dbReference type="PROSITE" id="PS50949">
    <property type="entry name" value="HTH_GNTR"/>
    <property type="match status" value="1"/>
</dbReference>
<dbReference type="InterPro" id="IPR036390">
    <property type="entry name" value="WH_DNA-bd_sf"/>
</dbReference>
<evidence type="ECO:0000313" key="5">
    <source>
        <dbReference type="EMBL" id="SHN22250.1"/>
    </source>
</evidence>